<feature type="domain" description="RNase III" evidence="5">
    <location>
        <begin position="1140"/>
        <end position="1270"/>
    </location>
</feature>
<dbReference type="Gene3D" id="1.10.1520.10">
    <property type="entry name" value="Ribonuclease III domain"/>
    <property type="match status" value="2"/>
</dbReference>
<feature type="compositionally biased region" description="Gly residues" evidence="4">
    <location>
        <begin position="348"/>
        <end position="358"/>
    </location>
</feature>
<evidence type="ECO:0000259" key="6">
    <source>
        <dbReference type="PROSITE" id="PS51192"/>
    </source>
</evidence>
<evidence type="ECO:0000256" key="3">
    <source>
        <dbReference type="ARBA" id="ARBA00022840"/>
    </source>
</evidence>
<keyword evidence="9" id="KW-1185">Reference proteome</keyword>
<dbReference type="GO" id="GO:0003676">
    <property type="term" value="F:nucleic acid binding"/>
    <property type="evidence" value="ECO:0007669"/>
    <property type="project" value="InterPro"/>
</dbReference>
<feature type="region of interest" description="Disordered" evidence="4">
    <location>
        <begin position="997"/>
        <end position="1088"/>
    </location>
</feature>
<evidence type="ECO:0000313" key="9">
    <source>
        <dbReference type="Proteomes" id="UP000002630"/>
    </source>
</evidence>
<dbReference type="GO" id="GO:0031047">
    <property type="term" value="P:regulatory ncRNA-mediated gene silencing"/>
    <property type="evidence" value="ECO:0007669"/>
    <property type="project" value="UniProtKB-ARBA"/>
</dbReference>
<dbReference type="GO" id="GO:0006396">
    <property type="term" value="P:RNA processing"/>
    <property type="evidence" value="ECO:0007669"/>
    <property type="project" value="InterPro"/>
</dbReference>
<feature type="region of interest" description="Disordered" evidence="4">
    <location>
        <begin position="273"/>
        <end position="358"/>
    </location>
</feature>
<dbReference type="InterPro" id="IPR000999">
    <property type="entry name" value="RNase_III_dom"/>
</dbReference>
<dbReference type="Pfam" id="PF00636">
    <property type="entry name" value="Ribonuclease_3"/>
    <property type="match status" value="2"/>
</dbReference>
<dbReference type="OrthoDB" id="67027at2759"/>
<dbReference type="PROSITE" id="PS51194">
    <property type="entry name" value="HELICASE_CTER"/>
    <property type="match status" value="1"/>
</dbReference>
<evidence type="ECO:0000256" key="4">
    <source>
        <dbReference type="SAM" id="MobiDB-lite"/>
    </source>
</evidence>
<protein>
    <submittedName>
        <fullName evidence="8">Dicer-like 3</fullName>
    </submittedName>
</protein>
<dbReference type="PROSITE" id="PS50142">
    <property type="entry name" value="RNASE_3_2"/>
    <property type="match status" value="2"/>
</dbReference>
<dbReference type="SMART" id="SM00487">
    <property type="entry name" value="DEXDc"/>
    <property type="match status" value="1"/>
</dbReference>
<feature type="region of interest" description="Disordered" evidence="4">
    <location>
        <begin position="640"/>
        <end position="707"/>
    </location>
</feature>
<evidence type="ECO:0000259" key="7">
    <source>
        <dbReference type="PROSITE" id="PS51194"/>
    </source>
</evidence>
<dbReference type="Pfam" id="PF00271">
    <property type="entry name" value="Helicase_C"/>
    <property type="match status" value="1"/>
</dbReference>
<dbReference type="InterPro" id="IPR014001">
    <property type="entry name" value="Helicase_ATP-bd"/>
</dbReference>
<evidence type="ECO:0000313" key="8">
    <source>
        <dbReference type="EMBL" id="CBJ48587.1"/>
    </source>
</evidence>
<feature type="compositionally biased region" description="Gly residues" evidence="4">
    <location>
        <begin position="685"/>
        <end position="704"/>
    </location>
</feature>
<dbReference type="InterPro" id="IPR001650">
    <property type="entry name" value="Helicase_C-like"/>
</dbReference>
<evidence type="ECO:0000259" key="5">
    <source>
        <dbReference type="PROSITE" id="PS50142"/>
    </source>
</evidence>
<dbReference type="CDD" id="cd18034">
    <property type="entry name" value="DEXHc_dicer"/>
    <property type="match status" value="1"/>
</dbReference>
<dbReference type="InParanoid" id="D7FZW2"/>
<keyword evidence="1" id="KW-0547">Nucleotide-binding</keyword>
<feature type="compositionally biased region" description="Basic and acidic residues" evidence="4">
    <location>
        <begin position="1031"/>
        <end position="1042"/>
    </location>
</feature>
<dbReference type="SUPFAM" id="SSF52540">
    <property type="entry name" value="P-loop containing nucleoside triphosphate hydrolases"/>
    <property type="match status" value="1"/>
</dbReference>
<dbReference type="EMBL" id="FN649746">
    <property type="protein sequence ID" value="CBJ48587.1"/>
    <property type="molecule type" value="Genomic_DNA"/>
</dbReference>
<dbReference type="Proteomes" id="UP000002630">
    <property type="component" value="Linkage Group LG21"/>
</dbReference>
<dbReference type="Gene3D" id="3.40.50.300">
    <property type="entry name" value="P-loop containing nucleotide triphosphate hydrolases"/>
    <property type="match status" value="2"/>
</dbReference>
<dbReference type="SMART" id="SM00535">
    <property type="entry name" value="RIBOc"/>
    <property type="match status" value="2"/>
</dbReference>
<dbReference type="PROSITE" id="PS51192">
    <property type="entry name" value="HELICASE_ATP_BIND_1"/>
    <property type="match status" value="1"/>
</dbReference>
<keyword evidence="3" id="KW-0067">ATP-binding</keyword>
<feature type="domain" description="Helicase ATP-binding" evidence="6">
    <location>
        <begin position="10"/>
        <end position="192"/>
    </location>
</feature>
<dbReference type="PROSITE" id="PS00517">
    <property type="entry name" value="RNASE_3_1"/>
    <property type="match status" value="1"/>
</dbReference>
<reference evidence="8 9" key="1">
    <citation type="journal article" date="2010" name="Nature">
        <title>The Ectocarpus genome and the independent evolution of multicellularity in brown algae.</title>
        <authorList>
            <person name="Cock J.M."/>
            <person name="Sterck L."/>
            <person name="Rouze P."/>
            <person name="Scornet D."/>
            <person name="Allen A.E."/>
            <person name="Amoutzias G."/>
            <person name="Anthouard V."/>
            <person name="Artiguenave F."/>
            <person name="Aury J.M."/>
            <person name="Badger J.H."/>
            <person name="Beszteri B."/>
            <person name="Billiau K."/>
            <person name="Bonnet E."/>
            <person name="Bothwell J.H."/>
            <person name="Bowler C."/>
            <person name="Boyen C."/>
            <person name="Brownlee C."/>
            <person name="Carrano C.J."/>
            <person name="Charrier B."/>
            <person name="Cho G.Y."/>
            <person name="Coelho S.M."/>
            <person name="Collen J."/>
            <person name="Corre E."/>
            <person name="Da Silva C."/>
            <person name="Delage L."/>
            <person name="Delaroque N."/>
            <person name="Dittami S.M."/>
            <person name="Doulbeau S."/>
            <person name="Elias M."/>
            <person name="Farnham G."/>
            <person name="Gachon C.M."/>
            <person name="Gschloessl B."/>
            <person name="Heesch S."/>
            <person name="Jabbari K."/>
            <person name="Jubin C."/>
            <person name="Kawai H."/>
            <person name="Kimura K."/>
            <person name="Kloareg B."/>
            <person name="Kupper F.C."/>
            <person name="Lang D."/>
            <person name="Le Bail A."/>
            <person name="Leblanc C."/>
            <person name="Lerouge P."/>
            <person name="Lohr M."/>
            <person name="Lopez P.J."/>
            <person name="Martens C."/>
            <person name="Maumus F."/>
            <person name="Michel G."/>
            <person name="Miranda-Saavedra D."/>
            <person name="Morales J."/>
            <person name="Moreau H."/>
            <person name="Motomura T."/>
            <person name="Nagasato C."/>
            <person name="Napoli C.A."/>
            <person name="Nelson D.R."/>
            <person name="Nyvall-Collen P."/>
            <person name="Peters A.F."/>
            <person name="Pommier C."/>
            <person name="Potin P."/>
            <person name="Poulain J."/>
            <person name="Quesneville H."/>
            <person name="Read B."/>
            <person name="Rensing S.A."/>
            <person name="Ritter A."/>
            <person name="Rousvoal S."/>
            <person name="Samanta M."/>
            <person name="Samson G."/>
            <person name="Schroeder D.C."/>
            <person name="Segurens B."/>
            <person name="Strittmatter M."/>
            <person name="Tonon T."/>
            <person name="Tregear J.W."/>
            <person name="Valentin K."/>
            <person name="von Dassow P."/>
            <person name="Yamagishi T."/>
            <person name="Van de Peer Y."/>
            <person name="Wincker P."/>
        </authorList>
    </citation>
    <scope>NUCLEOTIDE SEQUENCE [LARGE SCALE GENOMIC DNA]</scope>
    <source>
        <strain evidence="9">Ec32 / CCAP1310/4</strain>
    </source>
</reference>
<dbReference type="SMART" id="SM00490">
    <property type="entry name" value="HELICc"/>
    <property type="match status" value="1"/>
</dbReference>
<dbReference type="CDD" id="cd00593">
    <property type="entry name" value="RIBOc"/>
    <property type="match status" value="2"/>
</dbReference>
<accession>D7FZW2</accession>
<feature type="compositionally biased region" description="Low complexity" evidence="4">
    <location>
        <begin position="1043"/>
        <end position="1052"/>
    </location>
</feature>
<dbReference type="GO" id="GO:0005524">
    <property type="term" value="F:ATP binding"/>
    <property type="evidence" value="ECO:0007669"/>
    <property type="project" value="UniProtKB-KW"/>
</dbReference>
<name>D7FZW2_ECTSI</name>
<gene>
    <name evidence="8" type="primary">DCL1</name>
    <name evidence="8" type="ORF">Esi_0039_0031</name>
</gene>
<dbReference type="InterPro" id="IPR011545">
    <property type="entry name" value="DEAD/DEAH_box_helicase_dom"/>
</dbReference>
<dbReference type="PANTHER" id="PTHR14950">
    <property type="entry name" value="DICER-RELATED"/>
    <property type="match status" value="1"/>
</dbReference>
<sequence length="1557" mass="168809">MEPRPYQAEAFDAARKANVVMVGATGVGKTLVSLMLIRDFYFEDARRRESKNHKWCIFLCPTQELVFQQAKSAQIFTGVRCGPYVGKDLDYWGVKKWKEEMDNKEVLVMTPNALLNLLHRGNEYLSLKDVGVLVFDECHKARKKHPYARVMAFYLELRKNRGPLPKVFGMTASPTIECVEVLQCKAYVCEDDLIEEFQANADWELLSYEAVVGPVLFSYQHLGLWCAMRHIRVAENLPDRSRITRTKKVVLQLTQHLTESPLGLAVCGIERAPRSSSPAVPGIDGRGASKGVCDGGLPVPRRGGSAGGRRADGGVALRPLAGTPDDPMEEDGEEREGKDLDGVEAQNKGGGSAASGVGAAGWGMTPGRVITLVKTLLRVSEQWGDEAKNFRCMVFVERRATARVLSAFLSHSLSGRFCCGFVVGRANARGDDFGRSRMAQTINMFRAGEVQILVTTDACSEGIDVPECNLVVSMDKIKTSRSLIHTRGRARSKGGKFVIMVEDGDDMERDRVSLMLMESEDIKRFQLGHEKASVRVPLRHSHPNMVHHIESSGAVVDMDMATPLMNQALSAVGCDFHPLLICRLELPSFMGMPTIDTAMLADEHFWSKSQARSAVSFLAVVQMLEKGYIDKRLNPTRGKAAWLRPRSGGGEGSPHQGQDEAKSPEADAPSETAATAGSPPFPGAFGDGSQGEGDVQPGGPGAPGIGPAAAGAGFAVWEGARTRGCYEDDPGPKRRMRVYCFRTSAKEGEEGEEGEEEDEEVLVEEEEHEADMRSFHPKLKVDLGRGPGKGLGPRLFVGLASAAPLPLTASQAAKVGIVDSFDVDLNPAQMAAIVQWHKETVGMAALYEIPHQMMQTPLNDPAKSPFRVSVLAVPVDYGDDGPAGDGVVKIDWPAIEAANAGVHLPDKTDETTTTLEIYLRRCLESDQGPYAGLPCETITPHDAGRMGRVKGVLAVGHGVRKPDYDAADKSQRLLLGVPAPALKHSFAQHLVRGEKVMDPDAGVRSRVKVKRPSKKSLEDDGQVDGAMGVTEKGEDNPEERGDAPSPAADAAGTEQQGGDAEDKEEEEDNDDEITVSMQESDDGGDDDAMVVEAPVERPAASSESAAGEMAVEAAIVPRMFDLERQLLCFVLHESLFLPALQTSLYHRNPPGADKSSNDKLLPVNERLETLGDAWLNYYAGFVVFQDKPVLMEEGMMTLLRKNVVSNARLLKCADGRGLREFMYPPRSILGRPFDMWSPSLLPLPPPVKASKKTIADVVEALLGAALVAGGNRSAAYIMEWLGLAAASAAATAAAAGEDPAAPPLPEVYVATKPSARLMGNIRLLEKRLGYTFRYPWLCMQAITHPSWTINDIPPGTVPAQDYQRLEFLGDAVLGWMVTAHLYFASSAFTPAELTRIKVTSSCVCNASLWVIALRLDVHHVLRASPKILGHIHAFIENNGVSGTGTAPKHPADVLEALIGAVFIDSSCCMNASLLLEGAPPRMSMRTKAWADMAFAVTMISLVAASCARTARPQTRGTVMVVVSPRWPWKVPRQTMRTDREFTRLEGPSHSESAAAGV</sequence>
<dbReference type="eggNOG" id="KOG0701">
    <property type="taxonomic scope" value="Eukaryota"/>
</dbReference>
<feature type="compositionally biased region" description="Acidic residues" evidence="4">
    <location>
        <begin position="1059"/>
        <end position="1088"/>
    </location>
</feature>
<dbReference type="InterPro" id="IPR027417">
    <property type="entry name" value="P-loop_NTPase"/>
</dbReference>
<evidence type="ECO:0000256" key="1">
    <source>
        <dbReference type="ARBA" id="ARBA00022741"/>
    </source>
</evidence>
<organism evidence="8 9">
    <name type="scientific">Ectocarpus siliculosus</name>
    <name type="common">Brown alga</name>
    <name type="synonym">Conferva siliculosa</name>
    <dbReference type="NCBI Taxonomy" id="2880"/>
    <lineage>
        <taxon>Eukaryota</taxon>
        <taxon>Sar</taxon>
        <taxon>Stramenopiles</taxon>
        <taxon>Ochrophyta</taxon>
        <taxon>PX clade</taxon>
        <taxon>Phaeophyceae</taxon>
        <taxon>Ectocarpales</taxon>
        <taxon>Ectocarpaceae</taxon>
        <taxon>Ectocarpus</taxon>
    </lineage>
</organism>
<feature type="domain" description="Helicase C-terminal" evidence="7">
    <location>
        <begin position="371"/>
        <end position="533"/>
    </location>
</feature>
<dbReference type="STRING" id="2880.D7FZW2"/>
<dbReference type="GO" id="GO:0004525">
    <property type="term" value="F:ribonuclease III activity"/>
    <property type="evidence" value="ECO:0007669"/>
    <property type="project" value="InterPro"/>
</dbReference>
<keyword evidence="2" id="KW-0378">Hydrolase</keyword>
<feature type="domain" description="RNase III" evidence="5">
    <location>
        <begin position="1321"/>
        <end position="1466"/>
    </location>
</feature>
<evidence type="ECO:0000256" key="2">
    <source>
        <dbReference type="ARBA" id="ARBA00022801"/>
    </source>
</evidence>
<dbReference type="InterPro" id="IPR036389">
    <property type="entry name" value="RNase_III_sf"/>
</dbReference>
<dbReference type="PANTHER" id="PTHR14950:SF37">
    <property type="entry name" value="ENDORIBONUCLEASE DICER"/>
    <property type="match status" value="1"/>
</dbReference>
<feature type="compositionally biased region" description="Basic residues" evidence="4">
    <location>
        <begin position="1005"/>
        <end position="1014"/>
    </location>
</feature>
<dbReference type="Pfam" id="PF00270">
    <property type="entry name" value="DEAD"/>
    <property type="match status" value="1"/>
</dbReference>
<dbReference type="SUPFAM" id="SSF69065">
    <property type="entry name" value="RNase III domain-like"/>
    <property type="match status" value="2"/>
</dbReference>
<dbReference type="EMBL" id="FN648586">
    <property type="protein sequence ID" value="CBJ48587.1"/>
    <property type="molecule type" value="Genomic_DNA"/>
</dbReference>
<proteinExistence type="predicted"/>